<comment type="similarity">
    <text evidence="10 11">Belongs to the TonB-dependent receptor family.</text>
</comment>
<dbReference type="Gene3D" id="2.40.170.20">
    <property type="entry name" value="TonB-dependent receptor, beta-barrel domain"/>
    <property type="match status" value="1"/>
</dbReference>
<evidence type="ECO:0000256" key="11">
    <source>
        <dbReference type="RuleBase" id="RU003357"/>
    </source>
</evidence>
<keyword evidence="3 10" id="KW-1134">Transmembrane beta strand</keyword>
<dbReference type="RefSeq" id="WP_023786836.1">
    <property type="nucleotide sequence ID" value="NC_022997.1"/>
</dbReference>
<reference evidence="15 16" key="1">
    <citation type="journal article" date="2014" name="Genome Announc.">
        <title>Complete Genome Sequence of Hyphomicrobium nitrativorans Strain NL23, a Denitrifying Bacterium Isolated from Biofilm of a Methanol-Fed Denitrification System Treating Seawater at the Montreal Biodome.</title>
        <authorList>
            <person name="Martineau C."/>
            <person name="Villeneuve C."/>
            <person name="Mauffrey F."/>
            <person name="Villemur R."/>
        </authorList>
    </citation>
    <scope>NUCLEOTIDE SEQUENCE [LARGE SCALE GENOMIC DNA]</scope>
    <source>
        <strain evidence="15">NL23</strain>
    </source>
</reference>
<dbReference type="InterPro" id="IPR012910">
    <property type="entry name" value="Plug_dom"/>
</dbReference>
<evidence type="ECO:0000313" key="15">
    <source>
        <dbReference type="EMBL" id="AHB48216.1"/>
    </source>
</evidence>
<dbReference type="OrthoDB" id="9760333at2"/>
<comment type="subcellular location">
    <subcellularLocation>
        <location evidence="1 10">Cell outer membrane</location>
        <topology evidence="1 10">Multi-pass membrane protein</topology>
    </subcellularLocation>
</comment>
<dbReference type="InterPro" id="IPR037066">
    <property type="entry name" value="Plug_dom_sf"/>
</dbReference>
<keyword evidence="9 10" id="KW-0998">Cell outer membrane</keyword>
<sequence>MSCSFERDATARCTAISKKLLFSSCAFFAVLAVTGPASAQTVDLDGIVVQGDSRGTSVEAEKIGSAVTVITGEEIRQRGITYVSDALRSVPGVAMSRSGPAGGLTQARIRGAEGNHTLVIIDGIQMNDPAQGEFDFSTLLADNIERIEVLRGAQSALWGSNATAGVINIVTRNAEPGARVGITAEGGSFGTKKLSGYASAANDWARGIVSATGFDTDGYNTSPFGREKDGYENRTISFKGDADVLPFLNIQGTIRGTRTFAETDPQDFNWGSPTYGLVVDGDRTHNVEQLFASTRATLSTFEDHWKHSVFFNYTDYETERFADQFADSGDVGTREHFGYQTTLQFDTPSIANARHTLIGLIEQNTETYRNTGPIFWDPSQIPEQERTLRGHVAEYRLELFDSLFLTGAYRYDTNDTFEDAETYRATAAYLLRSTDTRFHASYGKGVTNPTFSEQFGFIPGQWLGNPNLTPEESISWDAGIEQSFFNKALIVDVTYFRANLENEIFADYSGPIPTAGNRDQESTRRGVEVTVTARPTDNFDIIATYTHLNSFETDATGLRFREVRRPEHQASVNATYRFSDRARATVSAVYNGDFYDNDFRLGAPPRILMDSYTLVTVAGEYDISDNLTAFARVENLLDEDYQEVFGYETANIAAYAGIRMRFGD</sequence>
<evidence type="ECO:0000256" key="10">
    <source>
        <dbReference type="PROSITE-ProRule" id="PRU01360"/>
    </source>
</evidence>
<feature type="domain" description="TonB-dependent receptor plug" evidence="14">
    <location>
        <begin position="61"/>
        <end position="166"/>
    </location>
</feature>
<organism evidence="15 16">
    <name type="scientific">Hyphomicrobium nitrativorans NL23</name>
    <dbReference type="NCBI Taxonomy" id="1029756"/>
    <lineage>
        <taxon>Bacteria</taxon>
        <taxon>Pseudomonadati</taxon>
        <taxon>Pseudomonadota</taxon>
        <taxon>Alphaproteobacteria</taxon>
        <taxon>Hyphomicrobiales</taxon>
        <taxon>Hyphomicrobiaceae</taxon>
        <taxon>Hyphomicrobium</taxon>
    </lineage>
</organism>
<evidence type="ECO:0000256" key="4">
    <source>
        <dbReference type="ARBA" id="ARBA00022692"/>
    </source>
</evidence>
<evidence type="ECO:0000256" key="5">
    <source>
        <dbReference type="ARBA" id="ARBA00022729"/>
    </source>
</evidence>
<evidence type="ECO:0000256" key="1">
    <source>
        <dbReference type="ARBA" id="ARBA00004571"/>
    </source>
</evidence>
<evidence type="ECO:0000256" key="9">
    <source>
        <dbReference type="ARBA" id="ARBA00023237"/>
    </source>
</evidence>
<feature type="domain" description="TonB-dependent receptor-like beta-barrel" evidence="13">
    <location>
        <begin position="258"/>
        <end position="636"/>
    </location>
</feature>
<dbReference type="KEGG" id="hni:W911_07240"/>
<dbReference type="STRING" id="1029756.W911_07240"/>
<evidence type="ECO:0000259" key="13">
    <source>
        <dbReference type="Pfam" id="PF00593"/>
    </source>
</evidence>
<evidence type="ECO:0000256" key="2">
    <source>
        <dbReference type="ARBA" id="ARBA00022448"/>
    </source>
</evidence>
<keyword evidence="8 15" id="KW-0675">Receptor</keyword>
<dbReference type="HOGENOM" id="CLU_008287_18_5_5"/>
<protein>
    <submittedName>
        <fullName evidence="15">TonB-denpendent receptor</fullName>
    </submittedName>
</protein>
<gene>
    <name evidence="15" type="ORF">W911_07240</name>
</gene>
<dbReference type="PROSITE" id="PS52016">
    <property type="entry name" value="TONB_DEPENDENT_REC_3"/>
    <property type="match status" value="1"/>
</dbReference>
<keyword evidence="2 10" id="KW-0813">Transport</keyword>
<keyword evidence="5 12" id="KW-0732">Signal</keyword>
<keyword evidence="6 11" id="KW-0798">TonB box</keyword>
<evidence type="ECO:0000259" key="14">
    <source>
        <dbReference type="Pfam" id="PF07715"/>
    </source>
</evidence>
<evidence type="ECO:0000313" key="16">
    <source>
        <dbReference type="Proteomes" id="UP000018542"/>
    </source>
</evidence>
<dbReference type="AlphaFoldDB" id="V5SBD0"/>
<keyword evidence="7 10" id="KW-0472">Membrane</keyword>
<dbReference type="SUPFAM" id="SSF56935">
    <property type="entry name" value="Porins"/>
    <property type="match status" value="1"/>
</dbReference>
<dbReference type="GO" id="GO:0044718">
    <property type="term" value="P:siderophore transmembrane transport"/>
    <property type="evidence" value="ECO:0007669"/>
    <property type="project" value="TreeGrafter"/>
</dbReference>
<name>V5SBD0_9HYPH</name>
<feature type="chain" id="PRO_5004740482" evidence="12">
    <location>
        <begin position="40"/>
        <end position="664"/>
    </location>
</feature>
<proteinExistence type="inferred from homology"/>
<dbReference type="PANTHER" id="PTHR30069">
    <property type="entry name" value="TONB-DEPENDENT OUTER MEMBRANE RECEPTOR"/>
    <property type="match status" value="1"/>
</dbReference>
<dbReference type="EMBL" id="CP006912">
    <property type="protein sequence ID" value="AHB48216.1"/>
    <property type="molecule type" value="Genomic_DNA"/>
</dbReference>
<dbReference type="Gene3D" id="2.170.130.10">
    <property type="entry name" value="TonB-dependent receptor, plug domain"/>
    <property type="match status" value="1"/>
</dbReference>
<accession>V5SBD0</accession>
<dbReference type="InterPro" id="IPR000531">
    <property type="entry name" value="Beta-barrel_TonB"/>
</dbReference>
<evidence type="ECO:0000256" key="12">
    <source>
        <dbReference type="SAM" id="SignalP"/>
    </source>
</evidence>
<dbReference type="Proteomes" id="UP000018542">
    <property type="component" value="Chromosome"/>
</dbReference>
<feature type="signal peptide" evidence="12">
    <location>
        <begin position="1"/>
        <end position="39"/>
    </location>
</feature>
<dbReference type="Pfam" id="PF00593">
    <property type="entry name" value="TonB_dep_Rec_b-barrel"/>
    <property type="match status" value="1"/>
</dbReference>
<evidence type="ECO:0000256" key="3">
    <source>
        <dbReference type="ARBA" id="ARBA00022452"/>
    </source>
</evidence>
<dbReference type="Pfam" id="PF07715">
    <property type="entry name" value="Plug"/>
    <property type="match status" value="1"/>
</dbReference>
<dbReference type="CDD" id="cd01347">
    <property type="entry name" value="ligand_gated_channel"/>
    <property type="match status" value="1"/>
</dbReference>
<keyword evidence="4 10" id="KW-0812">Transmembrane</keyword>
<evidence type="ECO:0000256" key="7">
    <source>
        <dbReference type="ARBA" id="ARBA00023136"/>
    </source>
</evidence>
<evidence type="ECO:0000256" key="6">
    <source>
        <dbReference type="ARBA" id="ARBA00023077"/>
    </source>
</evidence>
<evidence type="ECO:0000256" key="8">
    <source>
        <dbReference type="ARBA" id="ARBA00023170"/>
    </source>
</evidence>
<dbReference type="InterPro" id="IPR036942">
    <property type="entry name" value="Beta-barrel_TonB_sf"/>
</dbReference>
<dbReference type="InterPro" id="IPR039426">
    <property type="entry name" value="TonB-dep_rcpt-like"/>
</dbReference>
<dbReference type="PATRIC" id="fig|1029756.8.peg.1517"/>
<dbReference type="GO" id="GO:0009279">
    <property type="term" value="C:cell outer membrane"/>
    <property type="evidence" value="ECO:0007669"/>
    <property type="project" value="UniProtKB-SubCell"/>
</dbReference>
<dbReference type="GO" id="GO:0015344">
    <property type="term" value="F:siderophore uptake transmembrane transporter activity"/>
    <property type="evidence" value="ECO:0007669"/>
    <property type="project" value="TreeGrafter"/>
</dbReference>
<keyword evidence="16" id="KW-1185">Reference proteome</keyword>
<dbReference type="PANTHER" id="PTHR30069:SF29">
    <property type="entry name" value="HEMOGLOBIN AND HEMOGLOBIN-HAPTOGLOBIN-BINDING PROTEIN 1-RELATED"/>
    <property type="match status" value="1"/>
</dbReference>